<dbReference type="InterPro" id="IPR029058">
    <property type="entry name" value="AB_hydrolase_fold"/>
</dbReference>
<gene>
    <name evidence="4" type="ORF">ACE02W_02160</name>
</gene>
<evidence type="ECO:0000313" key="4">
    <source>
        <dbReference type="EMBL" id="MFB2618618.1"/>
    </source>
</evidence>
<keyword evidence="2 4" id="KW-0378">Hydrolase</keyword>
<keyword evidence="5" id="KW-1185">Reference proteome</keyword>
<comment type="similarity">
    <text evidence="1">Belongs to the esterase D family.</text>
</comment>
<feature type="signal peptide" evidence="3">
    <location>
        <begin position="1"/>
        <end position="17"/>
    </location>
</feature>
<evidence type="ECO:0000313" key="5">
    <source>
        <dbReference type="Proteomes" id="UP001576708"/>
    </source>
</evidence>
<dbReference type="InterPro" id="IPR052558">
    <property type="entry name" value="Siderophore_Hydrolase_D"/>
</dbReference>
<feature type="chain" id="PRO_5046436903" evidence="3">
    <location>
        <begin position="18"/>
        <end position="386"/>
    </location>
</feature>
<keyword evidence="3" id="KW-0732">Signal</keyword>
<evidence type="ECO:0000256" key="2">
    <source>
        <dbReference type="ARBA" id="ARBA00022801"/>
    </source>
</evidence>
<dbReference type="EMBL" id="JBHFGU010000001">
    <property type="protein sequence ID" value="MFB2618618.1"/>
    <property type="molecule type" value="Genomic_DNA"/>
</dbReference>
<reference evidence="4 5" key="1">
    <citation type="submission" date="2024-09" db="EMBL/GenBank/DDBJ databases">
        <authorList>
            <person name="Zhang Y."/>
        </authorList>
    </citation>
    <scope>NUCLEOTIDE SEQUENCE [LARGE SCALE GENOMIC DNA]</scope>
    <source>
        <strain evidence="4 5">ZJ318</strain>
    </source>
</reference>
<protein>
    <submittedName>
        <fullName evidence="4">Alpha/beta hydrolase</fullName>
    </submittedName>
</protein>
<dbReference type="SUPFAM" id="SSF53474">
    <property type="entry name" value="alpha/beta-Hydrolases"/>
    <property type="match status" value="1"/>
</dbReference>
<dbReference type="Proteomes" id="UP001576708">
    <property type="component" value="Unassembled WGS sequence"/>
</dbReference>
<dbReference type="PANTHER" id="PTHR40841">
    <property type="entry name" value="SIDEROPHORE TRIACETYLFUSARININE C ESTERASE"/>
    <property type="match status" value="1"/>
</dbReference>
<proteinExistence type="inferred from homology"/>
<accession>A0ABV4VEB4</accession>
<sequence>MRIVLGLIFFLSMQVMAQAGKMQIHSEILNDDINLQIKLPETYGHSSDFRYPVLVVLDGSTQFEHIAANVGFLSSYAIIPELIVVGVSSNNRLKSFTPTQLEQFKDRSGGAENYRQFLETELLSSLGQKYRIADYHILSGHSMAGLFSSYVALTPDTRFNAAISISPSLWWDNNWLVQESAKLAVAKRTKPMRWFLSIASEPNEMASAFAAQITQLQDTLGNSPSVKPPSTQMLQWFDKRFPEETHDSTPLIGNVEALKTLFANWNAVPEIAVMPLKALKQFYHQQTAVFGYEFPLSAQQYNVYGLKASYEQKTAWGVEILQEGTKVFPMSEVLWDSLATAYDLDGQTALAIDASNKAVLLAKQSDSVFLNEILSQAKSLQGKTLQ</sequence>
<organism evidence="4 5">
    <name type="scientific">Shewanella mangrovisoli</name>
    <dbReference type="NCBI Taxonomy" id="2864211"/>
    <lineage>
        <taxon>Bacteria</taxon>
        <taxon>Pseudomonadati</taxon>
        <taxon>Pseudomonadota</taxon>
        <taxon>Gammaproteobacteria</taxon>
        <taxon>Alteromonadales</taxon>
        <taxon>Shewanellaceae</taxon>
        <taxon>Shewanella</taxon>
    </lineage>
</organism>
<dbReference type="GO" id="GO:0016787">
    <property type="term" value="F:hydrolase activity"/>
    <property type="evidence" value="ECO:0007669"/>
    <property type="project" value="UniProtKB-KW"/>
</dbReference>
<evidence type="ECO:0000256" key="3">
    <source>
        <dbReference type="SAM" id="SignalP"/>
    </source>
</evidence>
<comment type="caution">
    <text evidence="4">The sequence shown here is derived from an EMBL/GenBank/DDBJ whole genome shotgun (WGS) entry which is preliminary data.</text>
</comment>
<dbReference type="Gene3D" id="3.40.50.1820">
    <property type="entry name" value="alpha/beta hydrolase"/>
    <property type="match status" value="1"/>
</dbReference>
<evidence type="ECO:0000256" key="1">
    <source>
        <dbReference type="ARBA" id="ARBA00005622"/>
    </source>
</evidence>
<dbReference type="RefSeq" id="WP_342200637.1">
    <property type="nucleotide sequence ID" value="NZ_JBCATE010000001.1"/>
</dbReference>
<dbReference type="PANTHER" id="PTHR40841:SF2">
    <property type="entry name" value="SIDEROPHORE-DEGRADING ESTERASE (EUROFUNG)"/>
    <property type="match status" value="1"/>
</dbReference>
<dbReference type="Pfam" id="PF00756">
    <property type="entry name" value="Esterase"/>
    <property type="match status" value="1"/>
</dbReference>
<name>A0ABV4VEB4_9GAMM</name>
<dbReference type="InterPro" id="IPR000801">
    <property type="entry name" value="Esterase-like"/>
</dbReference>